<dbReference type="InterPro" id="IPR011051">
    <property type="entry name" value="RmlC_Cupin_sf"/>
</dbReference>
<dbReference type="Proteomes" id="UP001304071">
    <property type="component" value="Chromosome 1"/>
</dbReference>
<dbReference type="EMBL" id="CP138203">
    <property type="protein sequence ID" value="WPC72741.1"/>
    <property type="molecule type" value="Genomic_DNA"/>
</dbReference>
<dbReference type="SUPFAM" id="SSF51182">
    <property type="entry name" value="RmlC-like cupins"/>
    <property type="match status" value="1"/>
</dbReference>
<dbReference type="Pfam" id="PF07883">
    <property type="entry name" value="Cupin_2"/>
    <property type="match status" value="1"/>
</dbReference>
<name>A0ABZ0Q9R0_9VIBR</name>
<keyword evidence="3" id="KW-1185">Reference proteome</keyword>
<reference evidence="2 3" key="1">
    <citation type="submission" date="2023-11" db="EMBL/GenBank/DDBJ databases">
        <title>Plant-associative lifestyle of Vibrio porteresiae and its evolutionary dynamics.</title>
        <authorList>
            <person name="Rameshkumar N."/>
            <person name="Kirti K."/>
        </authorList>
    </citation>
    <scope>NUCLEOTIDE SEQUENCE [LARGE SCALE GENOMIC DNA]</scope>
    <source>
        <strain evidence="2 3">MSSRF30</strain>
    </source>
</reference>
<dbReference type="CDD" id="cd06981">
    <property type="entry name" value="cupin_reut_a1446"/>
    <property type="match status" value="1"/>
</dbReference>
<protein>
    <submittedName>
        <fullName evidence="2">Cupin domain-containing protein</fullName>
    </submittedName>
</protein>
<dbReference type="RefSeq" id="WP_261892430.1">
    <property type="nucleotide sequence ID" value="NZ_AP024895.1"/>
</dbReference>
<evidence type="ECO:0000259" key="1">
    <source>
        <dbReference type="Pfam" id="PF07883"/>
    </source>
</evidence>
<evidence type="ECO:0000313" key="2">
    <source>
        <dbReference type="EMBL" id="WPC72741.1"/>
    </source>
</evidence>
<dbReference type="InterPro" id="IPR014710">
    <property type="entry name" value="RmlC-like_jellyroll"/>
</dbReference>
<feature type="domain" description="Cupin type-2" evidence="1">
    <location>
        <begin position="43"/>
        <end position="102"/>
    </location>
</feature>
<dbReference type="InterPro" id="IPR013096">
    <property type="entry name" value="Cupin_2"/>
</dbReference>
<evidence type="ECO:0000313" key="3">
    <source>
        <dbReference type="Proteomes" id="UP001304071"/>
    </source>
</evidence>
<sequence>MGNLFTQIPHSLPNEVFQDLISTKHVRIERILSRGQMSPEEGWYDQNEHEWVLVLEGYGVIEFEDGRQVTLKAGDYLQIRAHEKHRVVESDTEQVTVWLAVFYR</sequence>
<dbReference type="Gene3D" id="2.60.120.10">
    <property type="entry name" value="Jelly Rolls"/>
    <property type="match status" value="1"/>
</dbReference>
<accession>A0ABZ0Q9R0</accession>
<organism evidence="2 3">
    <name type="scientific">Vibrio porteresiae DSM 19223</name>
    <dbReference type="NCBI Taxonomy" id="1123496"/>
    <lineage>
        <taxon>Bacteria</taxon>
        <taxon>Pseudomonadati</taxon>
        <taxon>Pseudomonadota</taxon>
        <taxon>Gammaproteobacteria</taxon>
        <taxon>Vibrionales</taxon>
        <taxon>Vibrionaceae</taxon>
        <taxon>Vibrio</taxon>
    </lineage>
</organism>
<gene>
    <name evidence="2" type="ORF">R8Z52_11440</name>
</gene>
<proteinExistence type="predicted"/>